<sequence length="365" mass="38122">MTGSTRIPPITMPSLAASICLFSAIPALSSDITLIEKISIPGNKFENFDISYIDPSTGRYYLADRSNAAVDVFDTKANKYLFRVGGFVGAKERSSVSGPDGVVALPERKEVWAGDGDSTVKVIDVSVDPARLVATFSTGGKARVDEMAYDPKDGLVLAANNADKPAFVSLISTKDRSVVAKVVIGEASDGIEQPAYVPETGLFYFSVPILSGDKTHGAVAVFDPQSMKVQKFIPVNNCGPTGLAKGPGAKLVVGCGADATADGKSPGTVILDLRTETTTVVPQVGGEDEVWYNARANQYYTASRDMVGGAVLGVIDAGTDAWVANLPTSKNAHSVAADPDTNEIFVPLTSGDGCAAGCIGVYRAR</sequence>
<dbReference type="SUPFAM" id="SSF51004">
    <property type="entry name" value="C-terminal (heme d1) domain of cytochrome cd1-nitrite reductase"/>
    <property type="match status" value="1"/>
</dbReference>
<protein>
    <submittedName>
        <fullName evidence="2">WD40 repeat protein</fullName>
    </submittedName>
</protein>
<comment type="caution">
    <text evidence="2">The sequence shown here is derived from an EMBL/GenBank/DDBJ whole genome shotgun (WGS) entry which is preliminary data.</text>
</comment>
<dbReference type="InterPro" id="IPR011048">
    <property type="entry name" value="Haem_d1_sf"/>
</dbReference>
<evidence type="ECO:0000313" key="2">
    <source>
        <dbReference type="EMBL" id="MDQ0469467.1"/>
    </source>
</evidence>
<evidence type="ECO:0000256" key="1">
    <source>
        <dbReference type="SAM" id="SignalP"/>
    </source>
</evidence>
<dbReference type="InterPro" id="IPR015943">
    <property type="entry name" value="WD40/YVTN_repeat-like_dom_sf"/>
</dbReference>
<dbReference type="EMBL" id="JAUSVX010000003">
    <property type="protein sequence ID" value="MDQ0469467.1"/>
    <property type="molecule type" value="Genomic_DNA"/>
</dbReference>
<dbReference type="PANTHER" id="PTHR47197:SF3">
    <property type="entry name" value="DIHYDRO-HEME D1 DEHYDROGENASE"/>
    <property type="match status" value="1"/>
</dbReference>
<dbReference type="InterPro" id="IPR051200">
    <property type="entry name" value="Host-pathogen_enzymatic-act"/>
</dbReference>
<dbReference type="Gene3D" id="2.130.10.10">
    <property type="entry name" value="YVTN repeat-like/Quinoprotein amine dehydrogenase"/>
    <property type="match status" value="2"/>
</dbReference>
<accession>A0ABU0J5C8</accession>
<name>A0ABU0J5C8_9HYPH</name>
<gene>
    <name evidence="2" type="ORF">QO011_002478</name>
</gene>
<keyword evidence="3" id="KW-1185">Reference proteome</keyword>
<proteinExistence type="predicted"/>
<feature type="chain" id="PRO_5045212221" evidence="1">
    <location>
        <begin position="30"/>
        <end position="365"/>
    </location>
</feature>
<reference evidence="2 3" key="1">
    <citation type="submission" date="2023-07" db="EMBL/GenBank/DDBJ databases">
        <title>Genomic Encyclopedia of Type Strains, Phase IV (KMG-IV): sequencing the most valuable type-strain genomes for metagenomic binning, comparative biology and taxonomic classification.</title>
        <authorList>
            <person name="Goeker M."/>
        </authorList>
    </citation>
    <scope>NUCLEOTIDE SEQUENCE [LARGE SCALE GENOMIC DNA]</scope>
    <source>
        <strain evidence="2 3">DSM 19619</strain>
    </source>
</reference>
<evidence type="ECO:0000313" key="3">
    <source>
        <dbReference type="Proteomes" id="UP001242480"/>
    </source>
</evidence>
<feature type="signal peptide" evidence="1">
    <location>
        <begin position="1"/>
        <end position="29"/>
    </location>
</feature>
<dbReference type="RefSeq" id="WP_307272206.1">
    <property type="nucleotide sequence ID" value="NZ_JAUSVX010000003.1"/>
</dbReference>
<organism evidence="2 3">
    <name type="scientific">Labrys wisconsinensis</name>
    <dbReference type="NCBI Taxonomy" id="425677"/>
    <lineage>
        <taxon>Bacteria</taxon>
        <taxon>Pseudomonadati</taxon>
        <taxon>Pseudomonadota</taxon>
        <taxon>Alphaproteobacteria</taxon>
        <taxon>Hyphomicrobiales</taxon>
        <taxon>Xanthobacteraceae</taxon>
        <taxon>Labrys</taxon>
    </lineage>
</organism>
<dbReference type="PANTHER" id="PTHR47197">
    <property type="entry name" value="PROTEIN NIRF"/>
    <property type="match status" value="1"/>
</dbReference>
<dbReference type="Proteomes" id="UP001242480">
    <property type="component" value="Unassembled WGS sequence"/>
</dbReference>
<keyword evidence="1" id="KW-0732">Signal</keyword>